<reference evidence="3 4" key="1">
    <citation type="submission" date="2015-10" db="EMBL/GenBank/DDBJ databases">
        <title>Full genome of DAOMC 229536 Phialocephala scopiformis, a fungal endophyte of spruce producing the potent anti-insectan compound rugulosin.</title>
        <authorList>
            <consortium name="DOE Joint Genome Institute"/>
            <person name="Walker A.K."/>
            <person name="Frasz S.L."/>
            <person name="Seifert K.A."/>
            <person name="Miller J.D."/>
            <person name="Mondo S.J."/>
            <person name="Labutti K."/>
            <person name="Lipzen A."/>
            <person name="Dockter R."/>
            <person name="Kennedy M."/>
            <person name="Grigoriev I.V."/>
            <person name="Spatafora J.W."/>
        </authorList>
    </citation>
    <scope>NUCLEOTIDE SEQUENCE [LARGE SCALE GENOMIC DNA]</scope>
    <source>
        <strain evidence="3 4">CBS 120377</strain>
    </source>
</reference>
<accession>A0A194X4W7</accession>
<dbReference type="GeneID" id="28832407"/>
<organism evidence="3 4">
    <name type="scientific">Mollisia scopiformis</name>
    <name type="common">Conifer needle endophyte fungus</name>
    <name type="synonym">Phialocephala scopiformis</name>
    <dbReference type="NCBI Taxonomy" id="149040"/>
    <lineage>
        <taxon>Eukaryota</taxon>
        <taxon>Fungi</taxon>
        <taxon>Dikarya</taxon>
        <taxon>Ascomycota</taxon>
        <taxon>Pezizomycotina</taxon>
        <taxon>Leotiomycetes</taxon>
        <taxon>Helotiales</taxon>
        <taxon>Mollisiaceae</taxon>
        <taxon>Mollisia</taxon>
    </lineage>
</organism>
<dbReference type="RefSeq" id="XP_018069576.1">
    <property type="nucleotide sequence ID" value="XM_018222681.1"/>
</dbReference>
<proteinExistence type="predicted"/>
<keyword evidence="1" id="KW-0175">Coiled coil</keyword>
<feature type="coiled-coil region" evidence="1">
    <location>
        <begin position="87"/>
        <end position="121"/>
    </location>
</feature>
<dbReference type="OrthoDB" id="10314070at2759"/>
<dbReference type="AlphaFoldDB" id="A0A194X4W7"/>
<evidence type="ECO:0000256" key="1">
    <source>
        <dbReference type="SAM" id="Coils"/>
    </source>
</evidence>
<dbReference type="InParanoid" id="A0A194X4W7"/>
<keyword evidence="4" id="KW-1185">Reference proteome</keyword>
<dbReference type="Proteomes" id="UP000070700">
    <property type="component" value="Unassembled WGS sequence"/>
</dbReference>
<evidence type="ECO:0000313" key="4">
    <source>
        <dbReference type="Proteomes" id="UP000070700"/>
    </source>
</evidence>
<evidence type="ECO:0000256" key="2">
    <source>
        <dbReference type="SAM" id="MobiDB-lite"/>
    </source>
</evidence>
<feature type="region of interest" description="Disordered" evidence="2">
    <location>
        <begin position="151"/>
        <end position="170"/>
    </location>
</feature>
<dbReference type="KEGG" id="psco:LY89DRAFT_783413"/>
<evidence type="ECO:0000313" key="3">
    <source>
        <dbReference type="EMBL" id="KUJ15221.1"/>
    </source>
</evidence>
<feature type="region of interest" description="Disordered" evidence="2">
    <location>
        <begin position="122"/>
        <end position="144"/>
    </location>
</feature>
<protein>
    <submittedName>
        <fullName evidence="3">Uncharacterized protein</fullName>
    </submittedName>
</protein>
<sequence length="170" mass="18717">MATAQSWQPRQPTTPYPLDAYSALPSLHFLPNNGDSQLHPANPTPGFEPETLQKLFAEELRVQASISMCFRLERLLGAELQETFVLLETAEAGNTNKERGLDEAKKEIEHLNSMLEAAFDHKQAPVEPSSQSEESSDDGALAVLPMMPLKRKVDQLPGPSPKRPLISAVC</sequence>
<gene>
    <name evidence="3" type="ORF">LY89DRAFT_783413</name>
</gene>
<name>A0A194X4W7_MOLSC</name>
<dbReference type="EMBL" id="KQ947418">
    <property type="protein sequence ID" value="KUJ15221.1"/>
    <property type="molecule type" value="Genomic_DNA"/>
</dbReference>